<dbReference type="EC" id="6.-.-.-" evidence="2"/>
<keyword evidence="1 2" id="KW-0436">Ligase</keyword>
<dbReference type="InterPro" id="IPR011199">
    <property type="entry name" value="Bacillithiol_biosynth_BshC"/>
</dbReference>
<keyword evidence="2" id="KW-0175">Coiled coil</keyword>
<evidence type="ECO:0000256" key="2">
    <source>
        <dbReference type="HAMAP-Rule" id="MF_01867"/>
    </source>
</evidence>
<dbReference type="NCBIfam" id="TIGR03998">
    <property type="entry name" value="thiol_BshC"/>
    <property type="match status" value="1"/>
</dbReference>
<dbReference type="RefSeq" id="WP_240713769.1">
    <property type="nucleotide sequence ID" value="NZ_JAKVTV010000003.1"/>
</dbReference>
<evidence type="ECO:0000259" key="4">
    <source>
        <dbReference type="Pfam" id="PF24850"/>
    </source>
</evidence>
<evidence type="ECO:0000256" key="1">
    <source>
        <dbReference type="ARBA" id="ARBA00022598"/>
    </source>
</evidence>
<keyword evidence="6" id="KW-1185">Reference proteome</keyword>
<evidence type="ECO:0000313" key="6">
    <source>
        <dbReference type="Proteomes" id="UP001139226"/>
    </source>
</evidence>
<evidence type="ECO:0000313" key="5">
    <source>
        <dbReference type="EMBL" id="MCH4823598.1"/>
    </source>
</evidence>
<dbReference type="AlphaFoldDB" id="A0A9X1V6N5"/>
<accession>A0A9X1V6N5</accession>
<reference evidence="5" key="1">
    <citation type="submission" date="2022-03" db="EMBL/GenBank/DDBJ databases">
        <title>Gramella crocea sp. nov., isolated from activated sludge of a seafood processing plant.</title>
        <authorList>
            <person name="Zhang X."/>
        </authorList>
    </citation>
    <scope>NUCLEOTIDE SEQUENCE</scope>
    <source>
        <strain evidence="5">YJ019</strain>
    </source>
</reference>
<dbReference type="Pfam" id="PF10079">
    <property type="entry name" value="Rossmann-like_BshC"/>
    <property type="match status" value="1"/>
</dbReference>
<comment type="caution">
    <text evidence="5">The sequence shown here is derived from an EMBL/GenBank/DDBJ whole genome shotgun (WGS) entry which is preliminary data.</text>
</comment>
<name>A0A9X1V6N5_9FLAO</name>
<dbReference type="InterPro" id="IPR055399">
    <property type="entry name" value="CC_BshC"/>
</dbReference>
<dbReference type="EMBL" id="JAKVTV010000003">
    <property type="protein sequence ID" value="MCH4823598.1"/>
    <property type="molecule type" value="Genomic_DNA"/>
</dbReference>
<dbReference type="Pfam" id="PF24850">
    <property type="entry name" value="CC_BshC"/>
    <property type="match status" value="1"/>
</dbReference>
<gene>
    <name evidence="2 5" type="primary">bshC</name>
    <name evidence="5" type="ORF">ML462_10495</name>
</gene>
<feature type="domain" description="Bacillithiol biosynthesis BshC C-terminal coiled-coil" evidence="4">
    <location>
        <begin position="379"/>
        <end position="534"/>
    </location>
</feature>
<dbReference type="InterPro" id="IPR055398">
    <property type="entry name" value="Rossmann-like_BshC"/>
</dbReference>
<proteinExistence type="inferred from homology"/>
<evidence type="ECO:0000259" key="3">
    <source>
        <dbReference type="Pfam" id="PF10079"/>
    </source>
</evidence>
<dbReference type="GO" id="GO:0016874">
    <property type="term" value="F:ligase activity"/>
    <property type="evidence" value="ECO:0007669"/>
    <property type="project" value="UniProtKB-UniRule"/>
</dbReference>
<dbReference type="Proteomes" id="UP001139226">
    <property type="component" value="Unassembled WGS sequence"/>
</dbReference>
<sequence length="537" mass="62863">MSADFVKYPETNYFTSLILDYLSEKDELKELYNRFPRIENFDSQIEEKKKSYNNKIRKDLVEVLQDQYSGITVSEATKANIDSLSSEETYTVVTGHQLNLFTGPLYFLYKIVSTINLTKKLKKQFPTKNFVPIYWMATEDHDFEEINFFNLNGKKFKWNNADDKAGMTAVGNLSTEGLDEVFKLFSAEIGGGENAEYLKKLFERGYLQHDNLTDATRFIANEIFGKYGLVIIAAGDKRLKKHFVPFAKNELTRQISFQETSKAVGKLNELDYNVQVNPREINLFYLDHEIRERIIGKEDKYFVNDTEISWTKDEILKELEDHPERFSPNVMMRPLYQEVILPNLCYIGGGGELAYWLELKSYFEAEKVTFPMLLLRNSALLQTEKQNTKRERLNISLQELFLKQHELINRKVRKISNIDIDFSPQKEHLVEQFQGMYELAEKTDESFLGAVKAQEVKQLKGLENLEKRLLKAQKRKLKDEVERIAELQNDLFPNRSLQERQTNFSEFYVEYGEDLISKLMEELDPLESNFKILTFGK</sequence>
<dbReference type="HAMAP" id="MF_01867">
    <property type="entry name" value="BshC"/>
    <property type="match status" value="1"/>
</dbReference>
<protein>
    <recommendedName>
        <fullName evidence="2">Putative cysteine ligase BshC</fullName>
        <ecNumber evidence="2">6.-.-.-</ecNumber>
    </recommendedName>
</protein>
<feature type="coiled-coil region" evidence="2">
    <location>
        <begin position="462"/>
        <end position="490"/>
    </location>
</feature>
<organism evidence="5 6">
    <name type="scientific">Christiangramia lutea</name>
    <dbReference type="NCBI Taxonomy" id="1607951"/>
    <lineage>
        <taxon>Bacteria</taxon>
        <taxon>Pseudomonadati</taxon>
        <taxon>Bacteroidota</taxon>
        <taxon>Flavobacteriia</taxon>
        <taxon>Flavobacteriales</taxon>
        <taxon>Flavobacteriaceae</taxon>
        <taxon>Christiangramia</taxon>
    </lineage>
</organism>
<feature type="domain" description="Bacillithiol biosynthesis BshC N-terminal Rossmann-like" evidence="3">
    <location>
        <begin position="1"/>
        <end position="377"/>
    </location>
</feature>
<dbReference type="PIRSF" id="PIRSF012535">
    <property type="entry name" value="UCP012535"/>
    <property type="match status" value="1"/>
</dbReference>
<comment type="similarity">
    <text evidence="2">Belongs to the BshC family.</text>
</comment>